<proteinExistence type="predicted"/>
<sequence length="137" mass="15135">MTAEIAAAIVAIVDLCLTRHLGDDNAEKGLYRHPSRQGLNLEAEYKMQHGVYSLGVCLLEIGNIAICLNFGAGHLLLPAREKLSSCMGDEYADVAQTCFTYLDPDNNNFVDQSEFGDEDDIQVGVRYIEKVLIQLNI</sequence>
<dbReference type="InterPro" id="IPR018247">
    <property type="entry name" value="EF_Hand_1_Ca_BS"/>
</dbReference>
<name>A0A428QMN3_9HYPO</name>
<reference evidence="1 2" key="1">
    <citation type="submission" date="2017-06" db="EMBL/GenBank/DDBJ databases">
        <title>Comparative genomic analysis of Ambrosia Fusariam Clade fungi.</title>
        <authorList>
            <person name="Stajich J.E."/>
            <person name="Carrillo J."/>
            <person name="Kijimoto T."/>
            <person name="Eskalen A."/>
            <person name="O'Donnell K."/>
            <person name="Kasson M."/>
        </authorList>
    </citation>
    <scope>NUCLEOTIDE SEQUENCE [LARGE SCALE GENOMIC DNA]</scope>
    <source>
        <strain evidence="1 2">NRRL62584</strain>
    </source>
</reference>
<dbReference type="STRING" id="1325734.A0A428QMN3"/>
<dbReference type="Proteomes" id="UP000288168">
    <property type="component" value="Unassembled WGS sequence"/>
</dbReference>
<evidence type="ECO:0000313" key="2">
    <source>
        <dbReference type="Proteomes" id="UP000288168"/>
    </source>
</evidence>
<protein>
    <recommendedName>
        <fullName evidence="3">EF-hand domain-containing protein</fullName>
    </recommendedName>
</protein>
<comment type="caution">
    <text evidence="1">The sequence shown here is derived from an EMBL/GenBank/DDBJ whole genome shotgun (WGS) entry which is preliminary data.</text>
</comment>
<accession>A0A428QMN3</accession>
<dbReference type="OrthoDB" id="1911848at2759"/>
<dbReference type="EMBL" id="NKCI01000024">
    <property type="protein sequence ID" value="RSL66559.1"/>
    <property type="molecule type" value="Genomic_DNA"/>
</dbReference>
<organism evidence="1 2">
    <name type="scientific">Fusarium duplospermum</name>
    <dbReference type="NCBI Taxonomy" id="1325734"/>
    <lineage>
        <taxon>Eukaryota</taxon>
        <taxon>Fungi</taxon>
        <taxon>Dikarya</taxon>
        <taxon>Ascomycota</taxon>
        <taxon>Pezizomycotina</taxon>
        <taxon>Sordariomycetes</taxon>
        <taxon>Hypocreomycetidae</taxon>
        <taxon>Hypocreales</taxon>
        <taxon>Nectriaceae</taxon>
        <taxon>Fusarium</taxon>
        <taxon>Fusarium solani species complex</taxon>
    </lineage>
</organism>
<evidence type="ECO:0000313" key="1">
    <source>
        <dbReference type="EMBL" id="RSL66559.1"/>
    </source>
</evidence>
<dbReference type="PROSITE" id="PS00018">
    <property type="entry name" value="EF_HAND_1"/>
    <property type="match status" value="1"/>
</dbReference>
<gene>
    <name evidence="1" type="ORF">CEP54_003647</name>
</gene>
<evidence type="ECO:0008006" key="3">
    <source>
        <dbReference type="Google" id="ProtNLM"/>
    </source>
</evidence>
<keyword evidence="2" id="KW-1185">Reference proteome</keyword>
<dbReference type="AlphaFoldDB" id="A0A428QMN3"/>